<accession>A0A1D1VPL1</accession>
<organism evidence="1 2">
    <name type="scientific">Ramazzottius varieornatus</name>
    <name type="common">Water bear</name>
    <name type="synonym">Tardigrade</name>
    <dbReference type="NCBI Taxonomy" id="947166"/>
    <lineage>
        <taxon>Eukaryota</taxon>
        <taxon>Metazoa</taxon>
        <taxon>Ecdysozoa</taxon>
        <taxon>Tardigrada</taxon>
        <taxon>Eutardigrada</taxon>
        <taxon>Parachela</taxon>
        <taxon>Hypsibioidea</taxon>
        <taxon>Ramazzottiidae</taxon>
        <taxon>Ramazzottius</taxon>
    </lineage>
</organism>
<gene>
    <name evidence="1" type="primary">RvY_11320</name>
    <name evidence="1" type="synonym">RvY_11320.2</name>
    <name evidence="1" type="ORF">RvY_11320-2</name>
</gene>
<comment type="caution">
    <text evidence="1">The sequence shown here is derived from an EMBL/GenBank/DDBJ whole genome shotgun (WGS) entry which is preliminary data.</text>
</comment>
<keyword evidence="2" id="KW-1185">Reference proteome</keyword>
<dbReference type="Proteomes" id="UP000186922">
    <property type="component" value="Unassembled WGS sequence"/>
</dbReference>
<dbReference type="AlphaFoldDB" id="A0A1D1VPL1"/>
<protein>
    <submittedName>
        <fullName evidence="1">Uncharacterized protein</fullName>
    </submittedName>
</protein>
<evidence type="ECO:0000313" key="2">
    <source>
        <dbReference type="Proteomes" id="UP000186922"/>
    </source>
</evidence>
<proteinExistence type="predicted"/>
<name>A0A1D1VPL1_RAMVA</name>
<reference evidence="1 2" key="1">
    <citation type="journal article" date="2016" name="Nat. Commun.">
        <title>Extremotolerant tardigrade genome and improved radiotolerance of human cultured cells by tardigrade-unique protein.</title>
        <authorList>
            <person name="Hashimoto T."/>
            <person name="Horikawa D.D."/>
            <person name="Saito Y."/>
            <person name="Kuwahara H."/>
            <person name="Kozuka-Hata H."/>
            <person name="Shin-I T."/>
            <person name="Minakuchi Y."/>
            <person name="Ohishi K."/>
            <person name="Motoyama A."/>
            <person name="Aizu T."/>
            <person name="Enomoto A."/>
            <person name="Kondo K."/>
            <person name="Tanaka S."/>
            <person name="Hara Y."/>
            <person name="Koshikawa S."/>
            <person name="Sagara H."/>
            <person name="Miura T."/>
            <person name="Yokobori S."/>
            <person name="Miyagawa K."/>
            <person name="Suzuki Y."/>
            <person name="Kubo T."/>
            <person name="Oyama M."/>
            <person name="Kohara Y."/>
            <person name="Fujiyama A."/>
            <person name="Arakawa K."/>
            <person name="Katayama T."/>
            <person name="Toyoda A."/>
            <person name="Kunieda T."/>
        </authorList>
    </citation>
    <scope>NUCLEOTIDE SEQUENCE [LARGE SCALE GENOMIC DNA]</scope>
    <source>
        <strain evidence="1 2">YOKOZUNA-1</strain>
    </source>
</reference>
<dbReference type="EMBL" id="BDGG01000006">
    <property type="protein sequence ID" value="GAV00479.1"/>
    <property type="molecule type" value="Genomic_DNA"/>
</dbReference>
<evidence type="ECO:0000313" key="1">
    <source>
        <dbReference type="EMBL" id="GAV00479.1"/>
    </source>
</evidence>
<sequence length="86" mass="10306">MASDHQEDTRSDETYVRIHGCFSTRHCLQSRTQRRESGGYRRSQVRSESVCMWLRSDVFVAREALARLAYYSDDWLNTRPWRRMTS</sequence>